<evidence type="ECO:0000313" key="3">
    <source>
        <dbReference type="Proteomes" id="UP000031036"/>
    </source>
</evidence>
<reference evidence="2 3" key="1">
    <citation type="submission" date="2014-11" db="EMBL/GenBank/DDBJ databases">
        <title>Genetic blueprint of the zoonotic pathogen Toxocara canis.</title>
        <authorList>
            <person name="Zhu X.-Q."/>
            <person name="Korhonen P.K."/>
            <person name="Cai H."/>
            <person name="Young N.D."/>
            <person name="Nejsum P."/>
            <person name="von Samson-Himmelstjerna G."/>
            <person name="Boag P.R."/>
            <person name="Tan P."/>
            <person name="Li Q."/>
            <person name="Min J."/>
            <person name="Yang Y."/>
            <person name="Wang X."/>
            <person name="Fang X."/>
            <person name="Hall R.S."/>
            <person name="Hofmann A."/>
            <person name="Sternberg P.W."/>
            <person name="Jex A.R."/>
            <person name="Gasser R.B."/>
        </authorList>
    </citation>
    <scope>NUCLEOTIDE SEQUENCE [LARGE SCALE GENOMIC DNA]</scope>
    <source>
        <strain evidence="2">PN_DK_2014</strain>
    </source>
</reference>
<gene>
    <name evidence="2" type="ORF">Tcan_11593</name>
</gene>
<dbReference type="AlphaFoldDB" id="A0A0B2VYW5"/>
<dbReference type="EMBL" id="JPKZ01000595">
    <property type="protein sequence ID" value="KHN86532.1"/>
    <property type="molecule type" value="Genomic_DNA"/>
</dbReference>
<keyword evidence="1" id="KW-0812">Transmembrane</keyword>
<keyword evidence="3" id="KW-1185">Reference proteome</keyword>
<sequence length="236" mass="26690">MLTDDNCGKDDNNEVIYRHHSIHHIAIPESDHKDLLTALNGKKVPAAIRKFSRIYSLTQSANPTYITDQNLHLGHFGYNTAAESKTSNDYESGRTKSTLRRNRQGLKVCDMRQTGSITSTILESQYEASMSTNAYSSTIKTNSLNYVGDATANLYILLGVFAALFVLCVIFFVFVLVRNKIHKYRSAHTVCVLDLPPRYSEVMPPPYEWVIAHMKADKKRLMELQIETLNDLPSLC</sequence>
<protein>
    <submittedName>
        <fullName evidence="2">Uncharacterized protein</fullName>
    </submittedName>
</protein>
<name>A0A0B2VYW5_TOXCA</name>
<proteinExistence type="predicted"/>
<evidence type="ECO:0000256" key="1">
    <source>
        <dbReference type="SAM" id="Phobius"/>
    </source>
</evidence>
<organism evidence="2 3">
    <name type="scientific">Toxocara canis</name>
    <name type="common">Canine roundworm</name>
    <dbReference type="NCBI Taxonomy" id="6265"/>
    <lineage>
        <taxon>Eukaryota</taxon>
        <taxon>Metazoa</taxon>
        <taxon>Ecdysozoa</taxon>
        <taxon>Nematoda</taxon>
        <taxon>Chromadorea</taxon>
        <taxon>Rhabditida</taxon>
        <taxon>Spirurina</taxon>
        <taxon>Ascaridomorpha</taxon>
        <taxon>Ascaridoidea</taxon>
        <taxon>Toxocaridae</taxon>
        <taxon>Toxocara</taxon>
    </lineage>
</organism>
<evidence type="ECO:0000313" key="2">
    <source>
        <dbReference type="EMBL" id="KHN86532.1"/>
    </source>
</evidence>
<dbReference type="OrthoDB" id="5875635at2759"/>
<feature type="transmembrane region" description="Helical" evidence="1">
    <location>
        <begin position="154"/>
        <end position="177"/>
    </location>
</feature>
<comment type="caution">
    <text evidence="2">The sequence shown here is derived from an EMBL/GenBank/DDBJ whole genome shotgun (WGS) entry which is preliminary data.</text>
</comment>
<keyword evidence="1" id="KW-1133">Transmembrane helix</keyword>
<accession>A0A0B2VYW5</accession>
<dbReference type="Proteomes" id="UP000031036">
    <property type="component" value="Unassembled WGS sequence"/>
</dbReference>
<keyword evidence="1" id="KW-0472">Membrane</keyword>